<evidence type="ECO:0000259" key="7">
    <source>
        <dbReference type="Pfam" id="PF08100"/>
    </source>
</evidence>
<dbReference type="PIRSF" id="PIRSF005739">
    <property type="entry name" value="O-mtase"/>
    <property type="match status" value="1"/>
</dbReference>
<feature type="domain" description="O-methyltransferase C-terminal" evidence="6">
    <location>
        <begin position="138"/>
        <end position="343"/>
    </location>
</feature>
<evidence type="ECO:0000313" key="8">
    <source>
        <dbReference type="EMBL" id="KAK9202119.1"/>
    </source>
</evidence>
<dbReference type="InterPro" id="IPR036388">
    <property type="entry name" value="WH-like_DNA-bd_sf"/>
</dbReference>
<evidence type="ECO:0000313" key="9">
    <source>
        <dbReference type="Proteomes" id="UP001428341"/>
    </source>
</evidence>
<evidence type="ECO:0000259" key="6">
    <source>
        <dbReference type="Pfam" id="PF00891"/>
    </source>
</evidence>
<dbReference type="GO" id="GO:0046983">
    <property type="term" value="F:protein dimerization activity"/>
    <property type="evidence" value="ECO:0007669"/>
    <property type="project" value="InterPro"/>
</dbReference>
<dbReference type="GO" id="GO:0032259">
    <property type="term" value="P:methylation"/>
    <property type="evidence" value="ECO:0007669"/>
    <property type="project" value="UniProtKB-KW"/>
</dbReference>
<dbReference type="SUPFAM" id="SSF53335">
    <property type="entry name" value="S-adenosyl-L-methionine-dependent methyltransferases"/>
    <property type="match status" value="1"/>
</dbReference>
<proteinExistence type="predicted"/>
<feature type="region of interest" description="Disordered" evidence="5">
    <location>
        <begin position="1"/>
        <end position="26"/>
    </location>
</feature>
<dbReference type="InterPro" id="IPR016461">
    <property type="entry name" value="COMT-like"/>
</dbReference>
<evidence type="ECO:0000256" key="4">
    <source>
        <dbReference type="PIRSR" id="PIRSR005739-1"/>
    </source>
</evidence>
<dbReference type="Pfam" id="PF08100">
    <property type="entry name" value="Dimerisation"/>
    <property type="match status" value="1"/>
</dbReference>
<keyword evidence="1" id="KW-0489">Methyltransferase</keyword>
<keyword evidence="2" id="KW-0808">Transferase</keyword>
<dbReference type="InterPro" id="IPR036390">
    <property type="entry name" value="WH_DNA-bd_sf"/>
</dbReference>
<dbReference type="Proteomes" id="UP001428341">
    <property type="component" value="Unassembled WGS sequence"/>
</dbReference>
<feature type="active site" description="Proton acceptor" evidence="4">
    <location>
        <position position="267"/>
    </location>
</feature>
<organism evidence="8 9">
    <name type="scientific">Citrus x changshan-huyou</name>
    <dbReference type="NCBI Taxonomy" id="2935761"/>
    <lineage>
        <taxon>Eukaryota</taxon>
        <taxon>Viridiplantae</taxon>
        <taxon>Streptophyta</taxon>
        <taxon>Embryophyta</taxon>
        <taxon>Tracheophyta</taxon>
        <taxon>Spermatophyta</taxon>
        <taxon>Magnoliopsida</taxon>
        <taxon>eudicotyledons</taxon>
        <taxon>Gunneridae</taxon>
        <taxon>Pentapetalae</taxon>
        <taxon>rosids</taxon>
        <taxon>malvids</taxon>
        <taxon>Sapindales</taxon>
        <taxon>Rutaceae</taxon>
        <taxon>Aurantioideae</taxon>
        <taxon>Citrus</taxon>
    </lineage>
</organism>
<dbReference type="InterPro" id="IPR012967">
    <property type="entry name" value="COMT_dimerisation"/>
</dbReference>
<feature type="domain" description="O-methyltransferase dimerisation" evidence="7">
    <location>
        <begin position="30"/>
        <end position="115"/>
    </location>
</feature>
<evidence type="ECO:0000256" key="5">
    <source>
        <dbReference type="SAM" id="MobiDB-lite"/>
    </source>
</evidence>
<name>A0AAP0MB28_9ROSI</name>
<sequence length="361" mass="40067">MGSLSENQKLAQKKHEEEEEEEEESYSHAMQLAMGVVLPMATQAAIQLGVFEIIAKAGKLSAPEIAAQLQAQNVKAPMMLDRMLRLLVSHRVLECSVSGGERLYGLTPVSKYFVSNKDGASLGHFMALPLDKVFMESWLGLKDAIMEGGIPFNRVHGMHIFEYASGNPRFNETYHKAMFNHSTIAMKRILEHYEGFQNVERLVDVGGGFGVTLSMITSKYPQIKAVNFDLPHVVQDAPSYAGVEHVGGNMFDSVPEGDAILMKWILHCWDDDHCLRILKNCYKAVPGNGKVIVMNSIVPEIPEVSSAARETSLLDVLLMTRDGGGRERTKKEYTELAIAAGFKGINFASCVCNLYIMEFFK</sequence>
<dbReference type="Gene3D" id="3.40.50.150">
    <property type="entry name" value="Vaccinia Virus protein VP39"/>
    <property type="match status" value="1"/>
</dbReference>
<evidence type="ECO:0000256" key="3">
    <source>
        <dbReference type="ARBA" id="ARBA00022691"/>
    </source>
</evidence>
<comment type="caution">
    <text evidence="8">The sequence shown here is derived from an EMBL/GenBank/DDBJ whole genome shotgun (WGS) entry which is preliminary data.</text>
</comment>
<evidence type="ECO:0000256" key="2">
    <source>
        <dbReference type="ARBA" id="ARBA00022679"/>
    </source>
</evidence>
<dbReference type="InterPro" id="IPR001077">
    <property type="entry name" value="COMT_C"/>
</dbReference>
<dbReference type="EMBL" id="JBCGBO010000005">
    <property type="protein sequence ID" value="KAK9202119.1"/>
    <property type="molecule type" value="Genomic_DNA"/>
</dbReference>
<dbReference type="InterPro" id="IPR029063">
    <property type="entry name" value="SAM-dependent_MTases_sf"/>
</dbReference>
<dbReference type="FunFam" id="1.10.10.10:FF:000357">
    <property type="entry name" value="Caffeic acid 3-O-methyltransferase"/>
    <property type="match status" value="1"/>
</dbReference>
<dbReference type="Pfam" id="PF00891">
    <property type="entry name" value="Methyltransf_2"/>
    <property type="match status" value="1"/>
</dbReference>
<evidence type="ECO:0000256" key="1">
    <source>
        <dbReference type="ARBA" id="ARBA00022603"/>
    </source>
</evidence>
<keyword evidence="9" id="KW-1185">Reference proteome</keyword>
<dbReference type="PROSITE" id="PS51683">
    <property type="entry name" value="SAM_OMT_II"/>
    <property type="match status" value="1"/>
</dbReference>
<dbReference type="PANTHER" id="PTHR11746">
    <property type="entry name" value="O-METHYLTRANSFERASE"/>
    <property type="match status" value="1"/>
</dbReference>
<dbReference type="SUPFAM" id="SSF46785">
    <property type="entry name" value="Winged helix' DNA-binding domain"/>
    <property type="match status" value="1"/>
</dbReference>
<reference evidence="8 9" key="1">
    <citation type="submission" date="2024-05" db="EMBL/GenBank/DDBJ databases">
        <title>Haplotype-resolved chromosome-level genome assembly of Huyou (Citrus changshanensis).</title>
        <authorList>
            <person name="Miao C."/>
            <person name="Chen W."/>
            <person name="Wu Y."/>
            <person name="Wang L."/>
            <person name="Zhao S."/>
            <person name="Grierson D."/>
            <person name="Xu C."/>
            <person name="Chen K."/>
        </authorList>
    </citation>
    <scope>NUCLEOTIDE SEQUENCE [LARGE SCALE GENOMIC DNA]</scope>
    <source>
        <strain evidence="8">01-14</strain>
        <tissue evidence="8">Leaf</tissue>
    </source>
</reference>
<gene>
    <name evidence="8" type="ORF">WN944_017329</name>
</gene>
<feature type="compositionally biased region" description="Polar residues" evidence="5">
    <location>
        <begin position="1"/>
        <end position="10"/>
    </location>
</feature>
<dbReference type="Gene3D" id="1.10.10.10">
    <property type="entry name" value="Winged helix-like DNA-binding domain superfamily/Winged helix DNA-binding domain"/>
    <property type="match status" value="1"/>
</dbReference>
<dbReference type="FunFam" id="3.40.50.150:FF:000061">
    <property type="entry name" value="Caffeic acid O-methyltransferase"/>
    <property type="match status" value="1"/>
</dbReference>
<dbReference type="GO" id="GO:0008171">
    <property type="term" value="F:O-methyltransferase activity"/>
    <property type="evidence" value="ECO:0007669"/>
    <property type="project" value="InterPro"/>
</dbReference>
<dbReference type="AlphaFoldDB" id="A0AAP0MB28"/>
<accession>A0AAP0MB28</accession>
<protein>
    <submittedName>
        <fullName evidence="8">Uncharacterized protein</fullName>
    </submittedName>
</protein>
<keyword evidence="3" id="KW-0949">S-adenosyl-L-methionine</keyword>